<dbReference type="AlphaFoldDB" id="A0A3B1ASK1"/>
<organism evidence="1">
    <name type="scientific">hydrothermal vent metagenome</name>
    <dbReference type="NCBI Taxonomy" id="652676"/>
    <lineage>
        <taxon>unclassified sequences</taxon>
        <taxon>metagenomes</taxon>
        <taxon>ecological metagenomes</taxon>
    </lineage>
</organism>
<dbReference type="EMBL" id="UOFV01000347">
    <property type="protein sequence ID" value="VAX02794.1"/>
    <property type="molecule type" value="Genomic_DNA"/>
</dbReference>
<sequence length="46" mass="5252">VQAAIKEQIKLLSQIRQHKPVATKDFDKLIDSLRTALAYVLDDTEQ</sequence>
<name>A0A3B1ASK1_9ZZZZ</name>
<gene>
    <name evidence="1" type="ORF">MNBD_GAMMA19-683</name>
</gene>
<proteinExistence type="predicted"/>
<feature type="non-terminal residue" evidence="1">
    <location>
        <position position="1"/>
    </location>
</feature>
<accession>A0A3B1ASK1</accession>
<evidence type="ECO:0000313" key="1">
    <source>
        <dbReference type="EMBL" id="VAX02794.1"/>
    </source>
</evidence>
<reference evidence="1" key="1">
    <citation type="submission" date="2018-06" db="EMBL/GenBank/DDBJ databases">
        <authorList>
            <person name="Zhirakovskaya E."/>
        </authorList>
    </citation>
    <scope>NUCLEOTIDE SEQUENCE</scope>
</reference>
<protein>
    <submittedName>
        <fullName evidence="1">Uncharacterized protein</fullName>
    </submittedName>
</protein>